<dbReference type="STRING" id="1123282.SAMN02745823_02877"/>
<dbReference type="OrthoDB" id="1817954at2"/>
<proteinExistence type="predicted"/>
<keyword evidence="5" id="KW-1185">Reference proteome</keyword>
<dbReference type="Gene3D" id="2.60.40.1080">
    <property type="match status" value="1"/>
</dbReference>
<dbReference type="AlphaFoldDB" id="A0A1M5YVW4"/>
<evidence type="ECO:0000259" key="3">
    <source>
        <dbReference type="Pfam" id="PF02368"/>
    </source>
</evidence>
<reference evidence="4 5" key="1">
    <citation type="submission" date="2016-11" db="EMBL/GenBank/DDBJ databases">
        <authorList>
            <person name="Jaros S."/>
            <person name="Januszkiewicz K."/>
            <person name="Wedrychowicz H."/>
        </authorList>
    </citation>
    <scope>NUCLEOTIDE SEQUENCE [LARGE SCALE GENOMIC DNA]</scope>
    <source>
        <strain evidence="4 5">DSM 10068</strain>
    </source>
</reference>
<evidence type="ECO:0000313" key="5">
    <source>
        <dbReference type="Proteomes" id="UP000183995"/>
    </source>
</evidence>
<keyword evidence="2" id="KW-0812">Transmembrane</keyword>
<evidence type="ECO:0000256" key="1">
    <source>
        <dbReference type="SAM" id="MobiDB-lite"/>
    </source>
</evidence>
<organism evidence="4 5">
    <name type="scientific">Sporobacter termitidis DSM 10068</name>
    <dbReference type="NCBI Taxonomy" id="1123282"/>
    <lineage>
        <taxon>Bacteria</taxon>
        <taxon>Bacillati</taxon>
        <taxon>Bacillota</taxon>
        <taxon>Clostridia</taxon>
        <taxon>Eubacteriales</taxon>
        <taxon>Oscillospiraceae</taxon>
        <taxon>Sporobacter</taxon>
    </lineage>
</organism>
<gene>
    <name evidence="4" type="ORF">SAMN02745823_02877</name>
</gene>
<feature type="region of interest" description="Disordered" evidence="1">
    <location>
        <begin position="71"/>
        <end position="143"/>
    </location>
</feature>
<dbReference type="RefSeq" id="WP_073080359.1">
    <property type="nucleotide sequence ID" value="NZ_FQXV01000011.1"/>
</dbReference>
<accession>A0A1M5YVW4</accession>
<feature type="compositionally biased region" description="Polar residues" evidence="1">
    <location>
        <begin position="80"/>
        <end position="137"/>
    </location>
</feature>
<dbReference type="Proteomes" id="UP000183995">
    <property type="component" value="Unassembled WGS sequence"/>
</dbReference>
<dbReference type="EMBL" id="FQXV01000011">
    <property type="protein sequence ID" value="SHI15988.1"/>
    <property type="molecule type" value="Genomic_DNA"/>
</dbReference>
<keyword evidence="2" id="KW-0472">Membrane</keyword>
<dbReference type="InterPro" id="IPR008964">
    <property type="entry name" value="Invasin/intimin_cell_adhesion"/>
</dbReference>
<dbReference type="Pfam" id="PF02368">
    <property type="entry name" value="Big_2"/>
    <property type="match status" value="1"/>
</dbReference>
<keyword evidence="2" id="KW-1133">Transmembrane helix</keyword>
<feature type="domain" description="BIG2" evidence="3">
    <location>
        <begin position="147"/>
        <end position="217"/>
    </location>
</feature>
<sequence>MAVISEVKCGRCDRRYSGFRSRCPYCGARRNKRGKHADDTENAKAKVIIGVLLLVVLIAAAMILILSLPGKTDPDAQGAESPTYSDDGNNTSASPGGDANTSDDANAGASTSPSDDANAGASTSPSDDANAGASTSPPIDPNAKVQSVSIMYGGEAKVDVTMKVGETLPLKVKMTPEIEGKVAQWDTSDATVATVTMDGVVKAISKGKTTLTLTIDGVKAECTVRVRDK</sequence>
<name>A0A1M5YVW4_9FIRM</name>
<dbReference type="SUPFAM" id="SSF49373">
    <property type="entry name" value="Invasin/intimin cell-adhesion fragments"/>
    <property type="match status" value="1"/>
</dbReference>
<feature type="transmembrane region" description="Helical" evidence="2">
    <location>
        <begin position="47"/>
        <end position="68"/>
    </location>
</feature>
<evidence type="ECO:0000313" key="4">
    <source>
        <dbReference type="EMBL" id="SHI15988.1"/>
    </source>
</evidence>
<evidence type="ECO:0000256" key="2">
    <source>
        <dbReference type="SAM" id="Phobius"/>
    </source>
</evidence>
<dbReference type="InterPro" id="IPR003343">
    <property type="entry name" value="Big_2"/>
</dbReference>
<protein>
    <submittedName>
        <fullName evidence="4">Ig-like domain (Group 2)</fullName>
    </submittedName>
</protein>